<evidence type="ECO:0000256" key="8">
    <source>
        <dbReference type="ARBA" id="ARBA00022643"/>
    </source>
</evidence>
<accession>A0A1B6I1K7</accession>
<dbReference type="InterPro" id="IPR011576">
    <property type="entry name" value="Pyridox_Oxase_N"/>
</dbReference>
<comment type="similarity">
    <text evidence="5">Belongs to the pyridoxamine 5'-phosphate oxidase family.</text>
</comment>
<dbReference type="Gene3D" id="2.30.110.10">
    <property type="entry name" value="Electron Transport, Fmn-binding Protein, Chain A"/>
    <property type="match status" value="1"/>
</dbReference>
<organism evidence="12">
    <name type="scientific">Homalodisca liturata</name>
    <dbReference type="NCBI Taxonomy" id="320908"/>
    <lineage>
        <taxon>Eukaryota</taxon>
        <taxon>Metazoa</taxon>
        <taxon>Ecdysozoa</taxon>
        <taxon>Arthropoda</taxon>
        <taxon>Hexapoda</taxon>
        <taxon>Insecta</taxon>
        <taxon>Pterygota</taxon>
        <taxon>Neoptera</taxon>
        <taxon>Paraneoptera</taxon>
        <taxon>Hemiptera</taxon>
        <taxon>Auchenorrhyncha</taxon>
        <taxon>Membracoidea</taxon>
        <taxon>Cicadellidae</taxon>
        <taxon>Cicadellinae</taxon>
        <taxon>Proconiini</taxon>
        <taxon>Homalodisca</taxon>
    </lineage>
</organism>
<evidence type="ECO:0000256" key="3">
    <source>
        <dbReference type="ARBA" id="ARBA00004738"/>
    </source>
</evidence>
<dbReference type="PANTHER" id="PTHR10851">
    <property type="entry name" value="PYRIDOXINE-5-PHOSPHATE OXIDASE"/>
    <property type="match status" value="1"/>
</dbReference>
<evidence type="ECO:0000259" key="11">
    <source>
        <dbReference type="Pfam" id="PF01243"/>
    </source>
</evidence>
<comment type="pathway">
    <text evidence="3">Cofactor metabolism; pyridoxal 5'-phosphate salvage; pyridoxal 5'-phosphate from pyridoxamine 5'-phosphate: step 1/1.</text>
</comment>
<evidence type="ECO:0000256" key="2">
    <source>
        <dbReference type="ARBA" id="ARBA00003691"/>
    </source>
</evidence>
<comment type="pathway">
    <text evidence="4">Cofactor metabolism; pyridoxal 5'-phosphate salvage; pyridoxal 5'-phosphate from pyridoxine 5'-phosphate: step 1/1.</text>
</comment>
<evidence type="ECO:0000313" key="16">
    <source>
        <dbReference type="EMBL" id="JAS88571.1"/>
    </source>
</evidence>
<feature type="domain" description="Pyridoxamine 5'-phosphate oxidase N-terminal" evidence="11">
    <location>
        <begin position="78"/>
        <end position="179"/>
    </location>
</feature>
<dbReference type="EMBL" id="GECU01015298">
    <property type="protein sequence ID" value="JAS92408.1"/>
    <property type="molecule type" value="Transcribed_RNA"/>
</dbReference>
<evidence type="ECO:0000256" key="7">
    <source>
        <dbReference type="ARBA" id="ARBA00022630"/>
    </source>
</evidence>
<feature type="non-terminal residue" evidence="12">
    <location>
        <position position="1"/>
    </location>
</feature>
<dbReference type="EMBL" id="GECU01026897">
    <property type="protein sequence ID" value="JAS80809.1"/>
    <property type="molecule type" value="Transcribed_RNA"/>
</dbReference>
<comment type="function">
    <text evidence="2">Catalyzes the oxidation of either pyridoxine 5'-phosphate (PNP) or pyridoxamine 5'-phosphate (PMP) into pyridoxal 5'-phosphate (PLP).</text>
</comment>
<dbReference type="PIRSF" id="PIRSF000190">
    <property type="entry name" value="Pyd_amn-ph_oxd"/>
    <property type="match status" value="1"/>
</dbReference>
<proteinExistence type="inferred from homology"/>
<dbReference type="InterPro" id="IPR000659">
    <property type="entry name" value="Pyridox_Oxase"/>
</dbReference>
<gene>
    <name evidence="15" type="ORF">g.42944</name>
    <name evidence="19" type="ORF">g.42945</name>
    <name evidence="18" type="ORF">g.42946</name>
    <name evidence="13" type="ORF">g.42947</name>
    <name evidence="16" type="ORF">g.42948</name>
    <name evidence="17" type="ORF">g.42949</name>
    <name evidence="12" type="ORF">g.42950</name>
    <name evidence="14" type="ORF">g.42951</name>
</gene>
<name>A0A1B6I1K7_9HEMI</name>
<dbReference type="Pfam" id="PF01243">
    <property type="entry name" value="PNPOx_N"/>
    <property type="match status" value="1"/>
</dbReference>
<reference evidence="12" key="1">
    <citation type="submission" date="2015-11" db="EMBL/GenBank/DDBJ databases">
        <title>De novo transcriptome assembly of four potential Pierce s Disease insect vectors from Arizona vineyards.</title>
        <authorList>
            <person name="Tassone E.E."/>
        </authorList>
    </citation>
    <scope>NUCLEOTIDE SEQUENCE</scope>
</reference>
<evidence type="ECO:0000256" key="9">
    <source>
        <dbReference type="ARBA" id="ARBA00023002"/>
    </source>
</evidence>
<dbReference type="SUPFAM" id="SSF50475">
    <property type="entry name" value="FMN-binding split barrel"/>
    <property type="match status" value="1"/>
</dbReference>
<protein>
    <recommendedName>
        <fullName evidence="6">pyridoxal 5'-phosphate synthase</fullName>
        <ecNumber evidence="6">1.4.3.5</ecNumber>
    </recommendedName>
</protein>
<dbReference type="UniPathway" id="UPA01068">
    <property type="reaction ID" value="UER00304"/>
</dbReference>
<evidence type="ECO:0000256" key="1">
    <source>
        <dbReference type="ARBA" id="ARBA00001917"/>
    </source>
</evidence>
<evidence type="ECO:0000313" key="19">
    <source>
        <dbReference type="EMBL" id="JAS96183.1"/>
    </source>
</evidence>
<evidence type="ECO:0000313" key="15">
    <source>
        <dbReference type="EMBL" id="JAS84689.1"/>
    </source>
</evidence>
<comment type="cofactor">
    <cofactor evidence="1">
        <name>FMN</name>
        <dbReference type="ChEBI" id="CHEBI:58210"/>
    </cofactor>
</comment>
<evidence type="ECO:0000313" key="13">
    <source>
        <dbReference type="EMBL" id="JAS83008.1"/>
    </source>
</evidence>
<evidence type="ECO:0000313" key="12">
    <source>
        <dbReference type="EMBL" id="JAS80809.1"/>
    </source>
</evidence>
<sequence length="253" mass="29333">RVQDLHTDNMLESRICRLVSAVSIRVRCQSTANSPSPQTNEAEKETTGLHKIQTKYTNPFSLFKEWYQDNKVPNKVVSNALTFSTSNRSGKLSSRTLILRRLDEDGFVIMTDGRSRKCKDLEENPYASMVFLWLNMTDGVLLSRQVRAEGPVNQLTPKDMEELYEVEPLFCKIRAHICHQGRPVDWQQHKENHDKVHRLWEEGQYNLDRPDHVVAYKLVPEGIEFYEANGLTIGDRLLYQKQGKEWEVTRIAA</sequence>
<keyword evidence="7" id="KW-0285">Flavoprotein</keyword>
<keyword evidence="9" id="KW-0560">Oxidoreductase</keyword>
<evidence type="ECO:0000256" key="5">
    <source>
        <dbReference type="ARBA" id="ARBA00007301"/>
    </source>
</evidence>
<dbReference type="EMBL" id="GECU01024643">
    <property type="protein sequence ID" value="JAS83063.1"/>
    <property type="molecule type" value="Transcribed_RNA"/>
</dbReference>
<dbReference type="EMBL" id="GECU01013777">
    <property type="protein sequence ID" value="JAS93929.1"/>
    <property type="molecule type" value="Transcribed_RNA"/>
</dbReference>
<dbReference type="EMBL" id="GECU01024698">
    <property type="protein sequence ID" value="JAS83008.1"/>
    <property type="molecule type" value="Transcribed_RNA"/>
</dbReference>
<evidence type="ECO:0000256" key="6">
    <source>
        <dbReference type="ARBA" id="ARBA00012801"/>
    </source>
</evidence>
<feature type="region of interest" description="Disordered" evidence="10">
    <location>
        <begin position="30"/>
        <end position="49"/>
    </location>
</feature>
<feature type="compositionally biased region" description="Polar residues" evidence="10">
    <location>
        <begin position="30"/>
        <end position="40"/>
    </location>
</feature>
<evidence type="ECO:0000256" key="4">
    <source>
        <dbReference type="ARBA" id="ARBA00005037"/>
    </source>
</evidence>
<dbReference type="AlphaFoldDB" id="A0A1B6I1K7"/>
<dbReference type="EMBL" id="GECU01019135">
    <property type="protein sequence ID" value="JAS88571.1"/>
    <property type="molecule type" value="Transcribed_RNA"/>
</dbReference>
<dbReference type="GO" id="GO:0008615">
    <property type="term" value="P:pyridoxine biosynthetic process"/>
    <property type="evidence" value="ECO:0007669"/>
    <property type="project" value="InterPro"/>
</dbReference>
<dbReference type="EMBL" id="GECU01011523">
    <property type="protein sequence ID" value="JAS96183.1"/>
    <property type="molecule type" value="Transcribed_RNA"/>
</dbReference>
<evidence type="ECO:0000313" key="17">
    <source>
        <dbReference type="EMBL" id="JAS92408.1"/>
    </source>
</evidence>
<evidence type="ECO:0000313" key="14">
    <source>
        <dbReference type="EMBL" id="JAS83063.1"/>
    </source>
</evidence>
<evidence type="ECO:0000256" key="10">
    <source>
        <dbReference type="SAM" id="MobiDB-lite"/>
    </source>
</evidence>
<dbReference type="EC" id="1.4.3.5" evidence="6"/>
<evidence type="ECO:0000313" key="18">
    <source>
        <dbReference type="EMBL" id="JAS93929.1"/>
    </source>
</evidence>
<dbReference type="PANTHER" id="PTHR10851:SF4">
    <property type="entry name" value="PYRIDOXAL 5'-PHOSPHATE SYNTHASE"/>
    <property type="match status" value="1"/>
</dbReference>
<dbReference type="GO" id="GO:0010181">
    <property type="term" value="F:FMN binding"/>
    <property type="evidence" value="ECO:0007669"/>
    <property type="project" value="InterPro"/>
</dbReference>
<dbReference type="GO" id="GO:0004733">
    <property type="term" value="F:pyridoxamine phosphate oxidase activity"/>
    <property type="evidence" value="ECO:0007669"/>
    <property type="project" value="UniProtKB-EC"/>
</dbReference>
<dbReference type="InterPro" id="IPR012349">
    <property type="entry name" value="Split_barrel_FMN-bd"/>
</dbReference>
<keyword evidence="8" id="KW-0288">FMN</keyword>
<dbReference type="EMBL" id="GECU01023017">
    <property type="protein sequence ID" value="JAS84689.1"/>
    <property type="molecule type" value="Transcribed_RNA"/>
</dbReference>